<comment type="caution">
    <text evidence="2">The sequence shown here is derived from an EMBL/GenBank/DDBJ whole genome shotgun (WGS) entry which is preliminary data.</text>
</comment>
<keyword evidence="1" id="KW-0472">Membrane</keyword>
<dbReference type="PANTHER" id="PTHR12127">
    <property type="entry name" value="MUCOLIPIN"/>
    <property type="match status" value="1"/>
</dbReference>
<dbReference type="GO" id="GO:0005765">
    <property type="term" value="C:lysosomal membrane"/>
    <property type="evidence" value="ECO:0007669"/>
    <property type="project" value="TreeGrafter"/>
</dbReference>
<dbReference type="InterPro" id="IPR039031">
    <property type="entry name" value="Mucolipin"/>
</dbReference>
<sequence>GRLIFDIFVILLCVLSFVLCIRSIIRGVVLQHEFGKFIQLKHGKEVSCSTRMEFLNGWYILLIVSDIFTFLGTIMKIGIESKNFASYDVCSILLGTSTLLVWVGVIRYLSFFQKYN</sequence>
<evidence type="ECO:0000313" key="3">
    <source>
        <dbReference type="Proteomes" id="UP000288216"/>
    </source>
</evidence>
<dbReference type="PANTHER" id="PTHR12127:SF6">
    <property type="entry name" value="MUCOLIPIN-1"/>
    <property type="match status" value="1"/>
</dbReference>
<evidence type="ECO:0000256" key="1">
    <source>
        <dbReference type="SAM" id="Phobius"/>
    </source>
</evidence>
<gene>
    <name evidence="2" type="ORF">scyTo_0023081</name>
</gene>
<evidence type="ECO:0000313" key="2">
    <source>
        <dbReference type="EMBL" id="GCB82435.1"/>
    </source>
</evidence>
<feature type="transmembrane region" description="Helical" evidence="1">
    <location>
        <begin position="7"/>
        <end position="25"/>
    </location>
</feature>
<keyword evidence="3" id="KW-1185">Reference proteome</keyword>
<dbReference type="STRING" id="75743.A0A401QAM7"/>
<keyword evidence="1" id="KW-1133">Transmembrane helix</keyword>
<feature type="non-terminal residue" evidence="2">
    <location>
        <position position="116"/>
    </location>
</feature>
<accession>A0A401QAM7</accession>
<dbReference type="AlphaFoldDB" id="A0A401QAM7"/>
<reference evidence="2 3" key="1">
    <citation type="journal article" date="2018" name="Nat. Ecol. Evol.">
        <title>Shark genomes provide insights into elasmobranch evolution and the origin of vertebrates.</title>
        <authorList>
            <person name="Hara Y"/>
            <person name="Yamaguchi K"/>
            <person name="Onimaru K"/>
            <person name="Kadota M"/>
            <person name="Koyanagi M"/>
            <person name="Keeley SD"/>
            <person name="Tatsumi K"/>
            <person name="Tanaka K"/>
            <person name="Motone F"/>
            <person name="Kageyama Y"/>
            <person name="Nozu R"/>
            <person name="Adachi N"/>
            <person name="Nishimura O"/>
            <person name="Nakagawa R"/>
            <person name="Tanegashima C"/>
            <person name="Kiyatake I"/>
            <person name="Matsumoto R"/>
            <person name="Murakumo K"/>
            <person name="Nishida K"/>
            <person name="Terakita A"/>
            <person name="Kuratani S"/>
            <person name="Sato K"/>
            <person name="Hyodo S Kuraku.S."/>
        </authorList>
    </citation>
    <scope>NUCLEOTIDE SEQUENCE [LARGE SCALE GENOMIC DNA]</scope>
</reference>
<dbReference type="EMBL" id="BFAA01026064">
    <property type="protein sequence ID" value="GCB82435.1"/>
    <property type="molecule type" value="Genomic_DNA"/>
</dbReference>
<feature type="transmembrane region" description="Helical" evidence="1">
    <location>
        <begin position="57"/>
        <end position="77"/>
    </location>
</feature>
<dbReference type="GO" id="GO:0072345">
    <property type="term" value="F:NAADP-sensitive calcium-release channel activity"/>
    <property type="evidence" value="ECO:0007669"/>
    <property type="project" value="TreeGrafter"/>
</dbReference>
<organism evidence="2 3">
    <name type="scientific">Scyliorhinus torazame</name>
    <name type="common">Cloudy catshark</name>
    <name type="synonym">Catulus torazame</name>
    <dbReference type="NCBI Taxonomy" id="75743"/>
    <lineage>
        <taxon>Eukaryota</taxon>
        <taxon>Metazoa</taxon>
        <taxon>Chordata</taxon>
        <taxon>Craniata</taxon>
        <taxon>Vertebrata</taxon>
        <taxon>Chondrichthyes</taxon>
        <taxon>Elasmobranchii</taxon>
        <taxon>Galeomorphii</taxon>
        <taxon>Galeoidea</taxon>
        <taxon>Carcharhiniformes</taxon>
        <taxon>Scyliorhinidae</taxon>
        <taxon>Scyliorhinus</taxon>
    </lineage>
</organism>
<protein>
    <submittedName>
        <fullName evidence="2">Uncharacterized protein</fullName>
    </submittedName>
</protein>
<keyword evidence="1" id="KW-0812">Transmembrane</keyword>
<name>A0A401QAM7_SCYTO</name>
<feature type="transmembrane region" description="Helical" evidence="1">
    <location>
        <begin position="89"/>
        <end position="110"/>
    </location>
</feature>
<dbReference type="GO" id="GO:0005886">
    <property type="term" value="C:plasma membrane"/>
    <property type="evidence" value="ECO:0007669"/>
    <property type="project" value="TreeGrafter"/>
</dbReference>
<feature type="non-terminal residue" evidence="2">
    <location>
        <position position="1"/>
    </location>
</feature>
<proteinExistence type="predicted"/>
<dbReference type="OrthoDB" id="263481at2759"/>
<dbReference type="Proteomes" id="UP000288216">
    <property type="component" value="Unassembled WGS sequence"/>
</dbReference>